<keyword evidence="3" id="KW-0804">Transcription</keyword>
<keyword evidence="2" id="KW-0238">DNA-binding</keyword>
<dbReference type="InterPro" id="IPR050679">
    <property type="entry name" value="Bact_HTH_transcr_reg"/>
</dbReference>
<protein>
    <submittedName>
        <fullName evidence="5">GntR family transcriptional regulator</fullName>
    </submittedName>
</protein>
<dbReference type="PANTHER" id="PTHR44846:SF1">
    <property type="entry name" value="MANNOSYL-D-GLYCERATE TRANSPORT_METABOLISM SYSTEM REPRESSOR MNGR-RELATED"/>
    <property type="match status" value="1"/>
</dbReference>
<evidence type="ECO:0000259" key="4">
    <source>
        <dbReference type="PROSITE" id="PS50949"/>
    </source>
</evidence>
<dbReference type="GO" id="GO:0003677">
    <property type="term" value="F:DNA binding"/>
    <property type="evidence" value="ECO:0007669"/>
    <property type="project" value="UniProtKB-KW"/>
</dbReference>
<keyword evidence="1" id="KW-0805">Transcription regulation</keyword>
<feature type="domain" description="HTH gntR-type" evidence="4">
    <location>
        <begin position="236"/>
        <end position="304"/>
    </location>
</feature>
<evidence type="ECO:0000256" key="2">
    <source>
        <dbReference type="ARBA" id="ARBA00023125"/>
    </source>
</evidence>
<evidence type="ECO:0000313" key="6">
    <source>
        <dbReference type="Proteomes" id="UP001299265"/>
    </source>
</evidence>
<sequence>MEKKNFQILIYRYMMARIHYGFYPEKEPFPSIHSLGRMFHVSTMTIRCAYKMLEEDGYILMVKNKRPVLTYTPAADKKLPSCLYTPEQTFQDLYQSLALFLPSIFCYGLFLCEDEDLESLNRILDSPGNAWDEPVIRFLSGIVSRLRNPLLADLYYDILLYSYPFFLSRMYQDNAEWQAPHKLICQYFRELLIVRKEGNFIKLQELIDKIYQNYQFAFVPRSESLPAENFYRWSKPQISGAIAGKLIYRIFYGIYPAGAFLPSASALAEEFSAALITMRRTIKLLNDLGMTESINGRGTRVLSEKESLEKVSWLDSQVQKKILSFLRCLQILAITCRKVAEGIIPHLKKPELLDAVSKLRIAKDMNRTGLVEMVCLDLLLCSEKYLSILDIYEHLLSQLIWGYPLSYLPPAPSPSIYADGLMESLEAGDSRRFSEELEKSLHALFYFSRKKMVSAGIKEAGVLDLPAVPFS</sequence>
<dbReference type="InterPro" id="IPR036388">
    <property type="entry name" value="WH-like_DNA-bd_sf"/>
</dbReference>
<dbReference type="PROSITE" id="PS50949">
    <property type="entry name" value="HTH_GNTR"/>
    <property type="match status" value="1"/>
</dbReference>
<dbReference type="PANTHER" id="PTHR44846">
    <property type="entry name" value="MANNOSYL-D-GLYCERATE TRANSPORT/METABOLISM SYSTEM REPRESSOR MNGR-RELATED"/>
    <property type="match status" value="1"/>
</dbReference>
<dbReference type="InterPro" id="IPR000524">
    <property type="entry name" value="Tscrpt_reg_HTH_GntR"/>
</dbReference>
<dbReference type="Gene3D" id="1.10.10.10">
    <property type="entry name" value="Winged helix-like DNA-binding domain superfamily/Winged helix DNA-binding domain"/>
    <property type="match status" value="2"/>
</dbReference>
<evidence type="ECO:0000313" key="5">
    <source>
        <dbReference type="EMBL" id="MCD2491555.1"/>
    </source>
</evidence>
<dbReference type="GO" id="GO:0003700">
    <property type="term" value="F:DNA-binding transcription factor activity"/>
    <property type="evidence" value="ECO:0007669"/>
    <property type="project" value="InterPro"/>
</dbReference>
<dbReference type="GO" id="GO:0045892">
    <property type="term" value="P:negative regulation of DNA-templated transcription"/>
    <property type="evidence" value="ECO:0007669"/>
    <property type="project" value="TreeGrafter"/>
</dbReference>
<name>A0AAP2RH66_9FIRM</name>
<evidence type="ECO:0000256" key="3">
    <source>
        <dbReference type="ARBA" id="ARBA00023163"/>
    </source>
</evidence>
<dbReference type="AlphaFoldDB" id="A0AAP2RH66"/>
<reference evidence="5 6" key="1">
    <citation type="submission" date="2021-11" db="EMBL/GenBank/DDBJ databases">
        <title>Lacrimispora sp. nov. NSJ-141 isolated from human feces.</title>
        <authorList>
            <person name="Abdugheni R."/>
        </authorList>
    </citation>
    <scope>NUCLEOTIDE SEQUENCE [LARGE SCALE GENOMIC DNA]</scope>
    <source>
        <strain evidence="5 6">NSJ-141</strain>
    </source>
</reference>
<dbReference type="RefSeq" id="WP_231061480.1">
    <property type="nucleotide sequence ID" value="NZ_JAJNOR010000001.1"/>
</dbReference>
<gene>
    <name evidence="5" type="ORF">LQE92_02790</name>
</gene>
<evidence type="ECO:0000256" key="1">
    <source>
        <dbReference type="ARBA" id="ARBA00023015"/>
    </source>
</evidence>
<dbReference type="SUPFAM" id="SSF46785">
    <property type="entry name" value="Winged helix' DNA-binding domain"/>
    <property type="match status" value="2"/>
</dbReference>
<comment type="caution">
    <text evidence="5">The sequence shown here is derived from an EMBL/GenBank/DDBJ whole genome shotgun (WGS) entry which is preliminary data.</text>
</comment>
<dbReference type="SMART" id="SM00345">
    <property type="entry name" value="HTH_GNTR"/>
    <property type="match status" value="2"/>
</dbReference>
<keyword evidence="6" id="KW-1185">Reference proteome</keyword>
<dbReference type="EMBL" id="JAJNOR010000001">
    <property type="protein sequence ID" value="MCD2491555.1"/>
    <property type="molecule type" value="Genomic_DNA"/>
</dbReference>
<accession>A0AAP2RH66</accession>
<dbReference type="Pfam" id="PF00392">
    <property type="entry name" value="GntR"/>
    <property type="match status" value="2"/>
</dbReference>
<proteinExistence type="predicted"/>
<dbReference type="InterPro" id="IPR036390">
    <property type="entry name" value="WH_DNA-bd_sf"/>
</dbReference>
<organism evidence="5 6">
    <name type="scientific">Lientehia hominis</name>
    <dbReference type="NCBI Taxonomy" id="2897778"/>
    <lineage>
        <taxon>Bacteria</taxon>
        <taxon>Bacillati</taxon>
        <taxon>Bacillota</taxon>
        <taxon>Clostridia</taxon>
        <taxon>Lachnospirales</taxon>
        <taxon>Lachnospiraceae</taxon>
        <taxon>Lientehia</taxon>
    </lineage>
</organism>
<dbReference type="Proteomes" id="UP001299265">
    <property type="component" value="Unassembled WGS sequence"/>
</dbReference>